<comment type="caution">
    <text evidence="2">The sequence shown here is derived from an EMBL/GenBank/DDBJ whole genome shotgun (WGS) entry which is preliminary data.</text>
</comment>
<evidence type="ECO:0000313" key="3">
    <source>
        <dbReference type="Proteomes" id="UP000663828"/>
    </source>
</evidence>
<gene>
    <name evidence="2" type="ORF">XAT740_LOCUS14561</name>
</gene>
<dbReference type="AlphaFoldDB" id="A0A814ISF6"/>
<accession>A0A814ISF6</accession>
<sequence>MVISCENDLTKEHPTEHSSSDLEHHSVNEETPYSPTFLQRYKTLCDDIHHIQMIEYEQSLISERIIRIDAEKQQLEQLLEIIRSSKTNDKKKTSKSHPRSSKHVHFKSKLN</sequence>
<feature type="region of interest" description="Disordered" evidence="1">
    <location>
        <begin position="1"/>
        <end position="29"/>
    </location>
</feature>
<organism evidence="2 3">
    <name type="scientific">Adineta ricciae</name>
    <name type="common">Rotifer</name>
    <dbReference type="NCBI Taxonomy" id="249248"/>
    <lineage>
        <taxon>Eukaryota</taxon>
        <taxon>Metazoa</taxon>
        <taxon>Spiralia</taxon>
        <taxon>Gnathifera</taxon>
        <taxon>Rotifera</taxon>
        <taxon>Eurotatoria</taxon>
        <taxon>Bdelloidea</taxon>
        <taxon>Adinetida</taxon>
        <taxon>Adinetidae</taxon>
        <taxon>Adineta</taxon>
    </lineage>
</organism>
<evidence type="ECO:0000313" key="2">
    <source>
        <dbReference type="EMBL" id="CAF1027349.1"/>
    </source>
</evidence>
<feature type="compositionally biased region" description="Basic residues" evidence="1">
    <location>
        <begin position="92"/>
        <end position="111"/>
    </location>
</feature>
<reference evidence="2" key="1">
    <citation type="submission" date="2021-02" db="EMBL/GenBank/DDBJ databases">
        <authorList>
            <person name="Nowell W R."/>
        </authorList>
    </citation>
    <scope>NUCLEOTIDE SEQUENCE</scope>
</reference>
<feature type="compositionally biased region" description="Basic and acidic residues" evidence="1">
    <location>
        <begin position="8"/>
        <end position="28"/>
    </location>
</feature>
<dbReference type="Proteomes" id="UP000663828">
    <property type="component" value="Unassembled WGS sequence"/>
</dbReference>
<protein>
    <submittedName>
        <fullName evidence="2">Uncharacterized protein</fullName>
    </submittedName>
</protein>
<name>A0A814ISF6_ADIRI</name>
<feature type="region of interest" description="Disordered" evidence="1">
    <location>
        <begin position="83"/>
        <end position="111"/>
    </location>
</feature>
<evidence type="ECO:0000256" key="1">
    <source>
        <dbReference type="SAM" id="MobiDB-lite"/>
    </source>
</evidence>
<keyword evidence="3" id="KW-1185">Reference proteome</keyword>
<proteinExistence type="predicted"/>
<dbReference type="EMBL" id="CAJNOR010000877">
    <property type="protein sequence ID" value="CAF1027349.1"/>
    <property type="molecule type" value="Genomic_DNA"/>
</dbReference>